<dbReference type="SUPFAM" id="SSF54236">
    <property type="entry name" value="Ubiquitin-like"/>
    <property type="match status" value="1"/>
</dbReference>
<protein>
    <recommendedName>
        <fullName evidence="2">Rad60/SUMO-like domain-containing protein</fullName>
    </recommendedName>
</protein>
<proteinExistence type="predicted"/>
<dbReference type="Proteomes" id="UP001189624">
    <property type="component" value="Chromosome 10"/>
</dbReference>
<dbReference type="InterPro" id="IPR022617">
    <property type="entry name" value="Rad60/SUMO-like_dom"/>
</dbReference>
<dbReference type="EMBL" id="OY731407">
    <property type="protein sequence ID" value="CAJ1977471.1"/>
    <property type="molecule type" value="Genomic_DNA"/>
</dbReference>
<dbReference type="Gene3D" id="3.10.20.90">
    <property type="entry name" value="Phosphatidylinositol 3-kinase Catalytic Subunit, Chain A, domain 1"/>
    <property type="match status" value="1"/>
</dbReference>
<organism evidence="3 4">
    <name type="scientific">Sphenostylis stenocarpa</name>
    <dbReference type="NCBI Taxonomy" id="92480"/>
    <lineage>
        <taxon>Eukaryota</taxon>
        <taxon>Viridiplantae</taxon>
        <taxon>Streptophyta</taxon>
        <taxon>Embryophyta</taxon>
        <taxon>Tracheophyta</taxon>
        <taxon>Spermatophyta</taxon>
        <taxon>Magnoliopsida</taxon>
        <taxon>eudicotyledons</taxon>
        <taxon>Gunneridae</taxon>
        <taxon>Pentapetalae</taxon>
        <taxon>rosids</taxon>
        <taxon>fabids</taxon>
        <taxon>Fabales</taxon>
        <taxon>Fabaceae</taxon>
        <taxon>Papilionoideae</taxon>
        <taxon>50 kb inversion clade</taxon>
        <taxon>NPAAA clade</taxon>
        <taxon>indigoferoid/millettioid clade</taxon>
        <taxon>Phaseoleae</taxon>
        <taxon>Sphenostylis</taxon>
    </lineage>
</organism>
<dbReference type="Pfam" id="PF11976">
    <property type="entry name" value="Rad60-SLD"/>
    <property type="match status" value="1"/>
</dbReference>
<dbReference type="PANTHER" id="PTHR47813">
    <property type="entry name" value="UBIQUITIN-LIKE SUPERFAMILY PROTEIN"/>
    <property type="match status" value="1"/>
</dbReference>
<accession>A0AA86W2Q8</accession>
<dbReference type="PANTHER" id="PTHR47813:SF2">
    <property type="entry name" value="UBIQUITIN-LIKE SUPERFAMILY PROTEIN"/>
    <property type="match status" value="1"/>
</dbReference>
<name>A0AA86W2Q8_9FABA</name>
<sequence length="254" mass="28711">MKTIPTFNFIYFRTKHDLEGVSLVFAISISSFILQDEIEELEPLFDYSRVQPVNPITIDDDFDDDEGVICVDSKKRKTSQTVEDEKKTNGKGVKVVDIEDQDDDWLPPPPKSASNAQRSIDEDSTLKKLRLKKQELASFAESAKQLLKDVEESSKFEINDALQSSVDGVDENSAENSERAKIVISVQDKDGTKQIRMFMDDKFERIVKTYADKLKCDLKQIVLSFDGDKISSSETPANLGMEDDDIIEVHVKSC</sequence>
<feature type="domain" description="Rad60/SUMO-like" evidence="2">
    <location>
        <begin position="182"/>
        <end position="250"/>
    </location>
</feature>
<gene>
    <name evidence="3" type="ORF">AYBTSS11_LOCUS29636</name>
</gene>
<feature type="region of interest" description="Disordered" evidence="1">
    <location>
        <begin position="79"/>
        <end position="120"/>
    </location>
</feature>
<evidence type="ECO:0000256" key="1">
    <source>
        <dbReference type="SAM" id="MobiDB-lite"/>
    </source>
</evidence>
<evidence type="ECO:0000313" key="3">
    <source>
        <dbReference type="EMBL" id="CAJ1977471.1"/>
    </source>
</evidence>
<dbReference type="AlphaFoldDB" id="A0AA86W2Q8"/>
<keyword evidence="4" id="KW-1185">Reference proteome</keyword>
<evidence type="ECO:0000313" key="4">
    <source>
        <dbReference type="Proteomes" id="UP001189624"/>
    </source>
</evidence>
<evidence type="ECO:0000259" key="2">
    <source>
        <dbReference type="Pfam" id="PF11976"/>
    </source>
</evidence>
<dbReference type="CDD" id="cd01763">
    <property type="entry name" value="Ubl_SUMO_like"/>
    <property type="match status" value="1"/>
</dbReference>
<reference evidence="3" key="1">
    <citation type="submission" date="2023-10" db="EMBL/GenBank/DDBJ databases">
        <authorList>
            <person name="Domelevo Entfellner J.-B."/>
        </authorList>
    </citation>
    <scope>NUCLEOTIDE SEQUENCE</scope>
</reference>
<dbReference type="Gramene" id="rna-AYBTSS11_LOCUS29636">
    <property type="protein sequence ID" value="CAJ1977471.1"/>
    <property type="gene ID" value="gene-AYBTSS11_LOCUS29636"/>
</dbReference>
<dbReference type="InterPro" id="IPR029071">
    <property type="entry name" value="Ubiquitin-like_domsf"/>
</dbReference>